<keyword evidence="5" id="KW-0378">Hydrolase</keyword>
<reference evidence="8 9" key="1">
    <citation type="journal article" date="2015" name="Nature">
        <title>rRNA introns, odd ribosomes, and small enigmatic genomes across a large radiation of phyla.</title>
        <authorList>
            <person name="Brown C.T."/>
            <person name="Hug L.A."/>
            <person name="Thomas B.C."/>
            <person name="Sharon I."/>
            <person name="Castelle C.J."/>
            <person name="Singh A."/>
            <person name="Wilkins M.J."/>
            <person name="Williams K.H."/>
            <person name="Banfield J.F."/>
        </authorList>
    </citation>
    <scope>NUCLEOTIDE SEQUENCE [LARGE SCALE GENOMIC DNA]</scope>
</reference>
<evidence type="ECO:0000256" key="5">
    <source>
        <dbReference type="ARBA" id="ARBA00022801"/>
    </source>
</evidence>
<evidence type="ECO:0000313" key="8">
    <source>
        <dbReference type="EMBL" id="KKU87417.1"/>
    </source>
</evidence>
<gene>
    <name evidence="8" type="ORF">UY16_C0028G0006</name>
</gene>
<evidence type="ECO:0000256" key="1">
    <source>
        <dbReference type="ARBA" id="ARBA00006620"/>
    </source>
</evidence>
<evidence type="ECO:0000256" key="2">
    <source>
        <dbReference type="ARBA" id="ARBA00022649"/>
    </source>
</evidence>
<keyword evidence="7" id="KW-0346">Stress response</keyword>
<evidence type="ECO:0000256" key="6">
    <source>
        <dbReference type="ARBA" id="ARBA00022884"/>
    </source>
</evidence>
<evidence type="ECO:0000313" key="9">
    <source>
        <dbReference type="Proteomes" id="UP000034739"/>
    </source>
</evidence>
<keyword evidence="6" id="KW-0694">RNA-binding</keyword>
<dbReference type="Proteomes" id="UP000034739">
    <property type="component" value="Unassembled WGS sequence"/>
</dbReference>
<accession>A0A0G1U011</accession>
<evidence type="ECO:0000256" key="4">
    <source>
        <dbReference type="ARBA" id="ARBA00022759"/>
    </source>
</evidence>
<dbReference type="PANTHER" id="PTHR34873:SF3">
    <property type="entry name" value="ADDICTION MODULE TOXIN, HICA FAMILY"/>
    <property type="match status" value="1"/>
</dbReference>
<dbReference type="GO" id="GO:0004519">
    <property type="term" value="F:endonuclease activity"/>
    <property type="evidence" value="ECO:0007669"/>
    <property type="project" value="UniProtKB-KW"/>
</dbReference>
<keyword evidence="4" id="KW-0255">Endonuclease</keyword>
<dbReference type="InterPro" id="IPR012933">
    <property type="entry name" value="HicA_mRNA_interferase"/>
</dbReference>
<dbReference type="Gene3D" id="3.30.920.30">
    <property type="entry name" value="Hypothetical protein"/>
    <property type="match status" value="1"/>
</dbReference>
<dbReference type="AlphaFoldDB" id="A0A0G1U011"/>
<evidence type="ECO:0000256" key="3">
    <source>
        <dbReference type="ARBA" id="ARBA00022722"/>
    </source>
</evidence>
<comment type="caution">
    <text evidence="8">The sequence shown here is derived from an EMBL/GenBank/DDBJ whole genome shotgun (WGS) entry which is preliminary data.</text>
</comment>
<dbReference type="InterPro" id="IPR038570">
    <property type="entry name" value="HicA_sf"/>
</dbReference>
<dbReference type="PANTHER" id="PTHR34873">
    <property type="entry name" value="SSR1766 PROTEIN"/>
    <property type="match status" value="1"/>
</dbReference>
<dbReference type="Pfam" id="PF07927">
    <property type="entry name" value="HicA_toxin"/>
    <property type="match status" value="1"/>
</dbReference>
<keyword evidence="2" id="KW-1277">Toxin-antitoxin system</keyword>
<comment type="similarity">
    <text evidence="1">Belongs to the HicA mRNA interferase family.</text>
</comment>
<sequence>MPKLSPVGGKRLIAILQKRGFVVVRQKGSHVRLEHPNGYKTSVPVHSGESIGKGLLRKILHDVNLSPEEFNRLR</sequence>
<dbReference type="GO" id="GO:0003729">
    <property type="term" value="F:mRNA binding"/>
    <property type="evidence" value="ECO:0007669"/>
    <property type="project" value="InterPro"/>
</dbReference>
<dbReference type="EMBL" id="LCOY01000028">
    <property type="protein sequence ID" value="KKU87417.1"/>
    <property type="molecule type" value="Genomic_DNA"/>
</dbReference>
<protein>
    <submittedName>
        <fullName evidence="8">YcfA family protein</fullName>
    </submittedName>
</protein>
<dbReference type="SUPFAM" id="SSF54786">
    <property type="entry name" value="YcfA/nrd intein domain"/>
    <property type="match status" value="1"/>
</dbReference>
<organism evidence="8 9">
    <name type="scientific">Candidatus Gottesmanbacteria bacterium GW2011_GWA2_47_9</name>
    <dbReference type="NCBI Taxonomy" id="1618445"/>
    <lineage>
        <taxon>Bacteria</taxon>
        <taxon>Candidatus Gottesmaniibacteriota</taxon>
    </lineage>
</organism>
<proteinExistence type="inferred from homology"/>
<name>A0A0G1U011_9BACT</name>
<evidence type="ECO:0000256" key="7">
    <source>
        <dbReference type="ARBA" id="ARBA00023016"/>
    </source>
</evidence>
<keyword evidence="3" id="KW-0540">Nuclease</keyword>
<dbReference type="GO" id="GO:0016787">
    <property type="term" value="F:hydrolase activity"/>
    <property type="evidence" value="ECO:0007669"/>
    <property type="project" value="UniProtKB-KW"/>
</dbReference>